<name>A0A4Y8Q8F8_9BACL</name>
<reference evidence="1 2" key="1">
    <citation type="submission" date="2017-03" db="EMBL/GenBank/DDBJ databases">
        <title>Isolation of Levoglucosan Utilizing Bacteria.</title>
        <authorList>
            <person name="Arya A.S."/>
        </authorList>
    </citation>
    <scope>NUCLEOTIDE SEQUENCE [LARGE SCALE GENOMIC DNA]</scope>
    <source>
        <strain evidence="1 2">MEC069</strain>
    </source>
</reference>
<gene>
    <name evidence="1" type="ORF">B5M42_05715</name>
</gene>
<keyword evidence="2" id="KW-1185">Reference proteome</keyword>
<organism evidence="1 2">
    <name type="scientific">Paenibacillus athensensis</name>
    <dbReference type="NCBI Taxonomy" id="1967502"/>
    <lineage>
        <taxon>Bacteria</taxon>
        <taxon>Bacillati</taxon>
        <taxon>Bacillota</taxon>
        <taxon>Bacilli</taxon>
        <taxon>Bacillales</taxon>
        <taxon>Paenibacillaceae</taxon>
        <taxon>Paenibacillus</taxon>
    </lineage>
</organism>
<dbReference type="AlphaFoldDB" id="A0A4Y8Q8F8"/>
<dbReference type="EMBL" id="MYFO01000005">
    <property type="protein sequence ID" value="TFE90165.1"/>
    <property type="molecule type" value="Genomic_DNA"/>
</dbReference>
<comment type="caution">
    <text evidence="1">The sequence shown here is derived from an EMBL/GenBank/DDBJ whole genome shotgun (WGS) entry which is preliminary data.</text>
</comment>
<sequence length="196" mass="21475">MNKWLFSLGGALVLAAIIVPVSIASFAPRSSDTYQPKPVVVMKEAIARGEAYKQVLEGDLLYVVNEQTNERSDSRKLYGQPHPAMERPAAKAAAAFGYLPNSGLIDPTSLGDTGIQPSIPYSYEATPGQSAMYIATLEADGWRIIGSYRTQSYLDYYLQKQDVVARVIVLQDSMKVFDNVKPELPNPKTFAAQEAP</sequence>
<proteinExistence type="predicted"/>
<evidence type="ECO:0000313" key="1">
    <source>
        <dbReference type="EMBL" id="TFE90165.1"/>
    </source>
</evidence>
<evidence type="ECO:0000313" key="2">
    <source>
        <dbReference type="Proteomes" id="UP000298246"/>
    </source>
</evidence>
<accession>A0A4Y8Q8F8</accession>
<dbReference type="Proteomes" id="UP000298246">
    <property type="component" value="Unassembled WGS sequence"/>
</dbReference>
<protein>
    <submittedName>
        <fullName evidence="1">Uncharacterized protein</fullName>
    </submittedName>
</protein>